<dbReference type="Proteomes" id="UP000248926">
    <property type="component" value="Unassembled WGS sequence"/>
</dbReference>
<dbReference type="EMBL" id="NFZS01000001">
    <property type="protein sequence ID" value="RAO76593.1"/>
    <property type="molecule type" value="Genomic_DNA"/>
</dbReference>
<feature type="compositionally biased region" description="Basic and acidic residues" evidence="1">
    <location>
        <begin position="41"/>
        <end position="56"/>
    </location>
</feature>
<organism evidence="2 3">
    <name type="scientific">Dyella jiangningensis</name>
    <dbReference type="NCBI Taxonomy" id="1379159"/>
    <lineage>
        <taxon>Bacteria</taxon>
        <taxon>Pseudomonadati</taxon>
        <taxon>Pseudomonadota</taxon>
        <taxon>Gammaproteobacteria</taxon>
        <taxon>Lysobacterales</taxon>
        <taxon>Rhodanobacteraceae</taxon>
        <taxon>Dyella</taxon>
    </lineage>
</organism>
<accession>A0A328P5J3</accession>
<evidence type="ECO:0000313" key="2">
    <source>
        <dbReference type="EMBL" id="RAO76593.1"/>
    </source>
</evidence>
<feature type="compositionally biased region" description="Basic and acidic residues" evidence="1">
    <location>
        <begin position="66"/>
        <end position="75"/>
    </location>
</feature>
<proteinExistence type="predicted"/>
<name>A0A328P5J3_9GAMM</name>
<comment type="caution">
    <text evidence="2">The sequence shown here is derived from an EMBL/GenBank/DDBJ whole genome shotgun (WGS) entry which is preliminary data.</text>
</comment>
<dbReference type="AlphaFoldDB" id="A0A328P5J3"/>
<evidence type="ECO:0000313" key="3">
    <source>
        <dbReference type="Proteomes" id="UP000248926"/>
    </source>
</evidence>
<sequence length="75" mass="8208">MVDGPPANYIGIRMNDTPKPLSAATIHSVYAGKTISSVVDPSKDFRSTNRFARDPAHSGQAPQQPRNEKTPFRRG</sequence>
<evidence type="ECO:0000256" key="1">
    <source>
        <dbReference type="SAM" id="MobiDB-lite"/>
    </source>
</evidence>
<protein>
    <submittedName>
        <fullName evidence="2">Uncharacterized protein</fullName>
    </submittedName>
</protein>
<feature type="region of interest" description="Disordered" evidence="1">
    <location>
        <begin position="39"/>
        <end position="75"/>
    </location>
</feature>
<keyword evidence="3" id="KW-1185">Reference proteome</keyword>
<gene>
    <name evidence="2" type="ORF">CA260_01315</name>
</gene>
<reference evidence="2 3" key="1">
    <citation type="journal article" date="2018" name="Genet. Mol. Biol.">
        <title>The genome sequence of Dyella jiangningensis FCAV SCS01 from a lignocellulose-decomposing microbial consortium metagenome reveals potential for biotechnological applications.</title>
        <authorList>
            <person name="Desiderato J.G."/>
            <person name="Alvarenga D.O."/>
            <person name="Constancio M.T.L."/>
            <person name="Alves L.M.C."/>
            <person name="Varani A.M."/>
        </authorList>
    </citation>
    <scope>NUCLEOTIDE SEQUENCE [LARGE SCALE GENOMIC DNA]</scope>
    <source>
        <strain evidence="2 3">FCAV SCS01</strain>
    </source>
</reference>